<evidence type="ECO:0000256" key="2">
    <source>
        <dbReference type="ARBA" id="ARBA00004174"/>
    </source>
</evidence>
<gene>
    <name evidence="16" type="ORF">ONE63_007030</name>
</gene>
<dbReference type="Pfam" id="PF00067">
    <property type="entry name" value="p450"/>
    <property type="match status" value="1"/>
</dbReference>
<keyword evidence="17" id="KW-1185">Reference proteome</keyword>
<evidence type="ECO:0000256" key="6">
    <source>
        <dbReference type="ARBA" id="ARBA00022723"/>
    </source>
</evidence>
<keyword evidence="10 13" id="KW-0408">Iron</keyword>
<comment type="cofactor">
    <cofactor evidence="1 13">
        <name>heme</name>
        <dbReference type="ChEBI" id="CHEBI:30413"/>
    </cofactor>
</comment>
<evidence type="ECO:0008006" key="18">
    <source>
        <dbReference type="Google" id="ProtNLM"/>
    </source>
</evidence>
<dbReference type="EMBL" id="JAPTSV010000004">
    <property type="protein sequence ID" value="KAJ1528635.1"/>
    <property type="molecule type" value="Genomic_DNA"/>
</dbReference>
<keyword evidence="15" id="KW-0812">Transmembrane</keyword>
<dbReference type="InterPro" id="IPR001128">
    <property type="entry name" value="Cyt_P450"/>
</dbReference>
<comment type="caution">
    <text evidence="16">The sequence shown here is derived from an EMBL/GenBank/DDBJ whole genome shotgun (WGS) entry which is preliminary data.</text>
</comment>
<keyword evidence="12 15" id="KW-0472">Membrane</keyword>
<evidence type="ECO:0000313" key="17">
    <source>
        <dbReference type="Proteomes" id="UP001075354"/>
    </source>
</evidence>
<dbReference type="PROSITE" id="PS00086">
    <property type="entry name" value="CYTOCHROME_P450"/>
    <property type="match status" value="1"/>
</dbReference>
<evidence type="ECO:0000256" key="13">
    <source>
        <dbReference type="PIRSR" id="PIRSR602401-1"/>
    </source>
</evidence>
<evidence type="ECO:0000313" key="16">
    <source>
        <dbReference type="EMBL" id="KAJ1528635.1"/>
    </source>
</evidence>
<dbReference type="PANTHER" id="PTHR24291:SF189">
    <property type="entry name" value="CYTOCHROME P450 4C3-RELATED"/>
    <property type="match status" value="1"/>
</dbReference>
<dbReference type="PANTHER" id="PTHR24291">
    <property type="entry name" value="CYTOCHROME P450 FAMILY 4"/>
    <property type="match status" value="1"/>
</dbReference>
<keyword evidence="8" id="KW-0492">Microsome</keyword>
<keyword evidence="9 14" id="KW-0560">Oxidoreductase</keyword>
<dbReference type="InterPro" id="IPR050196">
    <property type="entry name" value="Cytochrome_P450_Monoox"/>
</dbReference>
<feature type="transmembrane region" description="Helical" evidence="15">
    <location>
        <begin position="6"/>
        <end position="24"/>
    </location>
</feature>
<dbReference type="PRINTS" id="PR00385">
    <property type="entry name" value="P450"/>
</dbReference>
<evidence type="ECO:0000256" key="12">
    <source>
        <dbReference type="ARBA" id="ARBA00023136"/>
    </source>
</evidence>
<evidence type="ECO:0000256" key="10">
    <source>
        <dbReference type="ARBA" id="ARBA00023004"/>
    </source>
</evidence>
<protein>
    <recommendedName>
        <fullName evidence="18">Cytochrome P450</fullName>
    </recommendedName>
</protein>
<organism evidence="16 17">
    <name type="scientific">Megalurothrips usitatus</name>
    <name type="common">bean blossom thrips</name>
    <dbReference type="NCBI Taxonomy" id="439358"/>
    <lineage>
        <taxon>Eukaryota</taxon>
        <taxon>Metazoa</taxon>
        <taxon>Ecdysozoa</taxon>
        <taxon>Arthropoda</taxon>
        <taxon>Hexapoda</taxon>
        <taxon>Insecta</taxon>
        <taxon>Pterygota</taxon>
        <taxon>Neoptera</taxon>
        <taxon>Paraneoptera</taxon>
        <taxon>Thysanoptera</taxon>
        <taxon>Terebrantia</taxon>
        <taxon>Thripoidea</taxon>
        <taxon>Thripidae</taxon>
        <taxon>Megalurothrips</taxon>
    </lineage>
</organism>
<dbReference type="GO" id="GO:0005506">
    <property type="term" value="F:iron ion binding"/>
    <property type="evidence" value="ECO:0007669"/>
    <property type="project" value="InterPro"/>
</dbReference>
<feature type="binding site" description="axial binding residue" evidence="13">
    <location>
        <position position="422"/>
    </location>
    <ligand>
        <name>heme</name>
        <dbReference type="ChEBI" id="CHEBI:30413"/>
    </ligand>
    <ligandPart>
        <name>Fe</name>
        <dbReference type="ChEBI" id="CHEBI:18248"/>
    </ligandPart>
</feature>
<dbReference type="SUPFAM" id="SSF48264">
    <property type="entry name" value="Cytochrome P450"/>
    <property type="match status" value="1"/>
</dbReference>
<name>A0AAV7XQR5_9NEOP</name>
<keyword evidence="6 13" id="KW-0479">Metal-binding</keyword>
<comment type="similarity">
    <text evidence="4 14">Belongs to the cytochrome P450 family.</text>
</comment>
<dbReference type="Proteomes" id="UP001075354">
    <property type="component" value="Chromosome 4"/>
</dbReference>
<evidence type="ECO:0000256" key="11">
    <source>
        <dbReference type="ARBA" id="ARBA00023033"/>
    </source>
</evidence>
<dbReference type="Gene3D" id="1.10.630.10">
    <property type="entry name" value="Cytochrome P450"/>
    <property type="match status" value="1"/>
</dbReference>
<dbReference type="PRINTS" id="PR00463">
    <property type="entry name" value="EP450I"/>
</dbReference>
<dbReference type="GO" id="GO:0016705">
    <property type="term" value="F:oxidoreductase activity, acting on paired donors, with incorporation or reduction of molecular oxygen"/>
    <property type="evidence" value="ECO:0007669"/>
    <property type="project" value="InterPro"/>
</dbReference>
<reference evidence="16" key="1">
    <citation type="submission" date="2022-12" db="EMBL/GenBank/DDBJ databases">
        <title>Chromosome-level genome assembly of the bean flower thrips Megalurothrips usitatus.</title>
        <authorList>
            <person name="Ma L."/>
            <person name="Liu Q."/>
            <person name="Li H."/>
            <person name="Cai W."/>
        </authorList>
    </citation>
    <scope>NUCLEOTIDE SEQUENCE</scope>
    <source>
        <strain evidence="16">Cailab_2022a</strain>
    </source>
</reference>
<evidence type="ECO:0000256" key="7">
    <source>
        <dbReference type="ARBA" id="ARBA00022824"/>
    </source>
</evidence>
<dbReference type="AlphaFoldDB" id="A0AAV7XQR5"/>
<dbReference type="GO" id="GO:0004497">
    <property type="term" value="F:monooxygenase activity"/>
    <property type="evidence" value="ECO:0007669"/>
    <property type="project" value="UniProtKB-KW"/>
</dbReference>
<keyword evidence="11 14" id="KW-0503">Monooxygenase</keyword>
<evidence type="ECO:0000256" key="14">
    <source>
        <dbReference type="RuleBase" id="RU000461"/>
    </source>
</evidence>
<evidence type="ECO:0000256" key="3">
    <source>
        <dbReference type="ARBA" id="ARBA00004406"/>
    </source>
</evidence>
<evidence type="ECO:0000256" key="1">
    <source>
        <dbReference type="ARBA" id="ARBA00001971"/>
    </source>
</evidence>
<evidence type="ECO:0000256" key="15">
    <source>
        <dbReference type="SAM" id="Phobius"/>
    </source>
</evidence>
<proteinExistence type="inferred from homology"/>
<sequence length="485" mass="55571">MAPVTAAIVAVLFAALGLLINRYLRAYMRFRKMELAIPGPPSVPVLGNALDFIGVKDTEMLSKILELVGDRHELSRVALLTNLVVFVNCAEDMEQVIKRKEFSDKAKLFYELFHTIAKRSVPLLNGEDWKMHRRALTPGFHKDVLDRFVDTFNQETKGFVKRVEPNIVCEPIDNMFRVGSRVFAKTMLTDEMDAEFESLIVSILRFSKVLLRDMNQRQMNPLLWPDFIYKRTATAKEVQHWKGVIDQATQSFLDQIRASLLDKDNKYPMTDEEIADEVKVFFGASVESTIAAQNIMLKILSLRQDIQEKIHAELTEVFGGTYRDVRPHDLSELHYTTRVISEVLRLYPSFPFVARQVYEETSINGYKLPGGTTVVLNIMGTHRDPKHWENPLVFDPDRFLPEKCEGRHPNAYMPFSTGPRNCIGGKYAMMNMKTFMSNVIRAFKIVPVDDGITDPCRLPITFDISLRIIGGTWVKFVPRTDIKIE</sequence>
<accession>A0AAV7XQR5</accession>
<evidence type="ECO:0000256" key="9">
    <source>
        <dbReference type="ARBA" id="ARBA00023002"/>
    </source>
</evidence>
<evidence type="ECO:0000256" key="5">
    <source>
        <dbReference type="ARBA" id="ARBA00022617"/>
    </source>
</evidence>
<keyword evidence="15" id="KW-1133">Transmembrane helix</keyword>
<keyword evidence="7" id="KW-0256">Endoplasmic reticulum</keyword>
<dbReference type="InterPro" id="IPR036396">
    <property type="entry name" value="Cyt_P450_sf"/>
</dbReference>
<dbReference type="GO" id="GO:0020037">
    <property type="term" value="F:heme binding"/>
    <property type="evidence" value="ECO:0007669"/>
    <property type="project" value="InterPro"/>
</dbReference>
<evidence type="ECO:0000256" key="4">
    <source>
        <dbReference type="ARBA" id="ARBA00010617"/>
    </source>
</evidence>
<dbReference type="SMR" id="A0AAV7XQR5"/>
<dbReference type="InterPro" id="IPR002401">
    <property type="entry name" value="Cyt_P450_E_grp-I"/>
</dbReference>
<dbReference type="InterPro" id="IPR017972">
    <property type="entry name" value="Cyt_P450_CS"/>
</dbReference>
<comment type="subcellular location">
    <subcellularLocation>
        <location evidence="3">Endoplasmic reticulum membrane</location>
        <topology evidence="3">Peripheral membrane protein</topology>
    </subcellularLocation>
    <subcellularLocation>
        <location evidence="2">Microsome membrane</location>
        <topology evidence="2">Peripheral membrane protein</topology>
    </subcellularLocation>
</comment>
<dbReference type="GO" id="GO:0005789">
    <property type="term" value="C:endoplasmic reticulum membrane"/>
    <property type="evidence" value="ECO:0007669"/>
    <property type="project" value="UniProtKB-SubCell"/>
</dbReference>
<evidence type="ECO:0000256" key="8">
    <source>
        <dbReference type="ARBA" id="ARBA00022848"/>
    </source>
</evidence>
<keyword evidence="5 13" id="KW-0349">Heme</keyword>